<organism evidence="3 4">
    <name type="scientific">Nocardiopsis algeriensis</name>
    <dbReference type="NCBI Taxonomy" id="1478215"/>
    <lineage>
        <taxon>Bacteria</taxon>
        <taxon>Bacillati</taxon>
        <taxon>Actinomycetota</taxon>
        <taxon>Actinomycetes</taxon>
        <taxon>Streptosporangiales</taxon>
        <taxon>Nocardiopsidaceae</taxon>
        <taxon>Nocardiopsis</taxon>
    </lineage>
</organism>
<comment type="caution">
    <text evidence="3">The sequence shown here is derived from an EMBL/GenBank/DDBJ whole genome shotgun (WGS) entry which is preliminary data.</text>
</comment>
<proteinExistence type="predicted"/>
<sequence>MTDTGPATEGVRAVLAAPHGRRFSRPAVPLSREQRLLAQMQGNPRVQRRLKQGELPLWMHIQAERLAAENQPARPDRPDTAPVPRPRSAPDDGPPPARTPKRPVRPRPPLPRRHPDRPRSHRKPAPRPGPVLMVAIHVLALGVGVLAAHLLFFL</sequence>
<evidence type="ECO:0000313" key="4">
    <source>
        <dbReference type="Proteomes" id="UP000536604"/>
    </source>
</evidence>
<evidence type="ECO:0000256" key="2">
    <source>
        <dbReference type="SAM" id="Phobius"/>
    </source>
</evidence>
<evidence type="ECO:0000313" key="3">
    <source>
        <dbReference type="EMBL" id="MBB6119488.1"/>
    </source>
</evidence>
<keyword evidence="2" id="KW-1133">Transmembrane helix</keyword>
<dbReference type="AlphaFoldDB" id="A0A841ITH6"/>
<gene>
    <name evidence="3" type="ORF">FHS13_001437</name>
</gene>
<feature type="compositionally biased region" description="Basic residues" evidence="1">
    <location>
        <begin position="99"/>
        <end position="125"/>
    </location>
</feature>
<feature type="compositionally biased region" description="Pro residues" evidence="1">
    <location>
        <begin position="81"/>
        <end position="98"/>
    </location>
</feature>
<dbReference type="Proteomes" id="UP000536604">
    <property type="component" value="Unassembled WGS sequence"/>
</dbReference>
<feature type="transmembrane region" description="Helical" evidence="2">
    <location>
        <begin position="131"/>
        <end position="152"/>
    </location>
</feature>
<dbReference type="EMBL" id="JACHJO010000004">
    <property type="protein sequence ID" value="MBB6119488.1"/>
    <property type="molecule type" value="Genomic_DNA"/>
</dbReference>
<keyword evidence="2" id="KW-0472">Membrane</keyword>
<name>A0A841ITH6_9ACTN</name>
<keyword evidence="4" id="KW-1185">Reference proteome</keyword>
<dbReference type="RefSeq" id="WP_184289472.1">
    <property type="nucleotide sequence ID" value="NZ_JACHJO010000004.1"/>
</dbReference>
<reference evidence="3 4" key="1">
    <citation type="submission" date="2020-08" db="EMBL/GenBank/DDBJ databases">
        <title>Genomic Encyclopedia of Type Strains, Phase III (KMG-III): the genomes of soil and plant-associated and newly described type strains.</title>
        <authorList>
            <person name="Whitman W."/>
        </authorList>
    </citation>
    <scope>NUCLEOTIDE SEQUENCE [LARGE SCALE GENOMIC DNA]</scope>
    <source>
        <strain evidence="3 4">CECT 8712</strain>
    </source>
</reference>
<protein>
    <submittedName>
        <fullName evidence="3">Uncharacterized protein</fullName>
    </submittedName>
</protein>
<keyword evidence="2" id="KW-0812">Transmembrane</keyword>
<feature type="region of interest" description="Disordered" evidence="1">
    <location>
        <begin position="66"/>
        <end position="128"/>
    </location>
</feature>
<evidence type="ECO:0000256" key="1">
    <source>
        <dbReference type="SAM" id="MobiDB-lite"/>
    </source>
</evidence>
<accession>A0A841ITH6</accession>